<accession>A0A2T9Z8T0</accession>
<feature type="region of interest" description="Disordered" evidence="1">
    <location>
        <begin position="595"/>
        <end position="621"/>
    </location>
</feature>
<evidence type="ECO:0000313" key="2">
    <source>
        <dbReference type="EMBL" id="PVV00945.1"/>
    </source>
</evidence>
<evidence type="ECO:0000313" key="3">
    <source>
        <dbReference type="Proteomes" id="UP000245609"/>
    </source>
</evidence>
<feature type="compositionally biased region" description="Low complexity" evidence="1">
    <location>
        <begin position="598"/>
        <end position="609"/>
    </location>
</feature>
<gene>
    <name evidence="2" type="ORF">BB560_004654</name>
</gene>
<sequence length="689" mass="77596">MTREQNRYLGNSNSNFFNFFNSFQELVELENSSFPNNNQLKPSKHVIDYIDKPSIASIGTQEASLFKSESNINNYLNQNDGVLRLPSALTNPYHNLNPIDISSGLGAYYNFFYNNQFGNHSAPNINSAELTASSSVPYNHPSTCKDNFYSRQRLSPKTSFYDRNGTFEDTPSLTFVNNKASSFCTATNSSVLNEIESTIPPCLTSFFPDSLPKIRHYDDSDIVPELVQSQKKKSSPNNFNKTSKVLSYTPYTSLEKPASSSGFISSLNLMHPHTKMPNGSMSFSNNTCFGSLNSLSATTTKIQKPRCSSTSKVLSSSLVFKASDYPKLNRSSITITKPKSALKINTLDYKLIKIFSNNKLRSLFENNFGNPCVLKSRSKSMDFLHLNTFDYFNSELVILKKSMIPDSLAPSTSFPVAIGSDLKHQPHSRTFAFSSNEILSPISFSISASKKFDLLSLLPSYKFGHQESLNKSRSLFFDDNLIYNIPKDTKTNIITNLLSCIDPKASITVSVNYKRLLDFNGNLVDSFFIPRPLKQIIFPGKKPGKFDLSLKSKSKSKPKNNKLKQIKFIFAQNTINVDKSLKSTFKRSYSLQEEINETTSSQDQKSQTSELDPDEKSLKRHRRASLKTGLEFVYIQKEAANEAAKYNCGLTKLYIHNKNLKSQNKKVIKSRITSIPSRINDPSELFLEK</sequence>
<dbReference type="EMBL" id="MBFS01001488">
    <property type="protein sequence ID" value="PVV00945.1"/>
    <property type="molecule type" value="Genomic_DNA"/>
</dbReference>
<organism evidence="2 3">
    <name type="scientific">Smittium megazygosporum</name>
    <dbReference type="NCBI Taxonomy" id="133381"/>
    <lineage>
        <taxon>Eukaryota</taxon>
        <taxon>Fungi</taxon>
        <taxon>Fungi incertae sedis</taxon>
        <taxon>Zoopagomycota</taxon>
        <taxon>Kickxellomycotina</taxon>
        <taxon>Harpellomycetes</taxon>
        <taxon>Harpellales</taxon>
        <taxon>Legeriomycetaceae</taxon>
        <taxon>Smittium</taxon>
    </lineage>
</organism>
<protein>
    <submittedName>
        <fullName evidence="2">Uncharacterized protein</fullName>
    </submittedName>
</protein>
<name>A0A2T9Z8T0_9FUNG</name>
<dbReference type="AlphaFoldDB" id="A0A2T9Z8T0"/>
<reference evidence="2 3" key="1">
    <citation type="journal article" date="2018" name="MBio">
        <title>Comparative Genomics Reveals the Core Gene Toolbox for the Fungus-Insect Symbiosis.</title>
        <authorList>
            <person name="Wang Y."/>
            <person name="Stata M."/>
            <person name="Wang W."/>
            <person name="Stajich J.E."/>
            <person name="White M.M."/>
            <person name="Moncalvo J.M."/>
        </authorList>
    </citation>
    <scope>NUCLEOTIDE SEQUENCE [LARGE SCALE GENOMIC DNA]</scope>
    <source>
        <strain evidence="2 3">SC-DP-2</strain>
    </source>
</reference>
<dbReference type="OrthoDB" id="10675900at2759"/>
<keyword evidence="3" id="KW-1185">Reference proteome</keyword>
<dbReference type="Proteomes" id="UP000245609">
    <property type="component" value="Unassembled WGS sequence"/>
</dbReference>
<comment type="caution">
    <text evidence="2">The sequence shown here is derived from an EMBL/GenBank/DDBJ whole genome shotgun (WGS) entry which is preliminary data.</text>
</comment>
<proteinExistence type="predicted"/>
<evidence type="ECO:0000256" key="1">
    <source>
        <dbReference type="SAM" id="MobiDB-lite"/>
    </source>
</evidence>